<dbReference type="PANTHER" id="PTHR34293">
    <property type="entry name" value="HTH-TYPE TRANSCRIPTIONAL REGULATOR TRMBL2"/>
    <property type="match status" value="1"/>
</dbReference>
<dbReference type="Pfam" id="PF01978">
    <property type="entry name" value="TrmB"/>
    <property type="match status" value="1"/>
</dbReference>
<sequence length="257" mass="29145">MLEKDLQSLGLTEKEARVYLAALELGQAPVQKIAAAARLPRPTCYIQIATLTERGLMSSVEQGKKRLFSAEPPEALLTLFRKETEEVKAKETALSHILPELKSLMPGGDIPKVRLYEGLEGLEAMRRELLKMKNIEWCGIAGLDAYFKAVPVESRTLQLKRIAARNLRCKTIIIAKTPNQTPLIPELRYLYERYFIPSSKYEMPGEITIFGNTVSILTFTKRPIGILIENAEVATSMRTLFKIAFERAKMYKRLDRD</sequence>
<evidence type="ECO:0000313" key="2">
    <source>
        <dbReference type="EMBL" id="OGL79327.1"/>
    </source>
</evidence>
<dbReference type="InterPro" id="IPR036388">
    <property type="entry name" value="WH-like_DNA-bd_sf"/>
</dbReference>
<dbReference type="InterPro" id="IPR036390">
    <property type="entry name" value="WH_DNA-bd_sf"/>
</dbReference>
<organism evidence="2 3">
    <name type="scientific">Candidatus Uhrbacteria bacterium RIFCSPHIGHO2_12_FULL_57_11</name>
    <dbReference type="NCBI Taxonomy" id="1802398"/>
    <lineage>
        <taxon>Bacteria</taxon>
        <taxon>Candidatus Uhriibacteriota</taxon>
    </lineage>
</organism>
<accession>A0A1F7UNQ6</accession>
<dbReference type="InterPro" id="IPR002831">
    <property type="entry name" value="Tscrpt_reg_TrmB_N"/>
</dbReference>
<feature type="domain" description="Transcription regulator TrmB N-terminal" evidence="1">
    <location>
        <begin position="6"/>
        <end position="74"/>
    </location>
</feature>
<evidence type="ECO:0000259" key="1">
    <source>
        <dbReference type="Pfam" id="PF01978"/>
    </source>
</evidence>
<comment type="caution">
    <text evidence="2">The sequence shown here is derived from an EMBL/GenBank/DDBJ whole genome shotgun (WGS) entry which is preliminary data.</text>
</comment>
<proteinExistence type="predicted"/>
<name>A0A1F7UNQ6_9BACT</name>
<dbReference type="PANTHER" id="PTHR34293:SF1">
    <property type="entry name" value="HTH-TYPE TRANSCRIPTIONAL REGULATOR TRMBL2"/>
    <property type="match status" value="1"/>
</dbReference>
<dbReference type="AlphaFoldDB" id="A0A1F7UNQ6"/>
<protein>
    <recommendedName>
        <fullName evidence="1">Transcription regulator TrmB N-terminal domain-containing protein</fullName>
    </recommendedName>
</protein>
<dbReference type="Proteomes" id="UP000176598">
    <property type="component" value="Unassembled WGS sequence"/>
</dbReference>
<dbReference type="SUPFAM" id="SSF46785">
    <property type="entry name" value="Winged helix' DNA-binding domain"/>
    <property type="match status" value="1"/>
</dbReference>
<dbReference type="EMBL" id="MGEG01000017">
    <property type="protein sequence ID" value="OGL79327.1"/>
    <property type="molecule type" value="Genomic_DNA"/>
</dbReference>
<gene>
    <name evidence="2" type="ORF">A3F28_02300</name>
</gene>
<reference evidence="2 3" key="1">
    <citation type="journal article" date="2016" name="Nat. Commun.">
        <title>Thousands of microbial genomes shed light on interconnected biogeochemical processes in an aquifer system.</title>
        <authorList>
            <person name="Anantharaman K."/>
            <person name="Brown C.T."/>
            <person name="Hug L.A."/>
            <person name="Sharon I."/>
            <person name="Castelle C.J."/>
            <person name="Probst A.J."/>
            <person name="Thomas B.C."/>
            <person name="Singh A."/>
            <person name="Wilkins M.J."/>
            <person name="Karaoz U."/>
            <person name="Brodie E.L."/>
            <person name="Williams K.H."/>
            <person name="Hubbard S.S."/>
            <person name="Banfield J.F."/>
        </authorList>
    </citation>
    <scope>NUCLEOTIDE SEQUENCE [LARGE SCALE GENOMIC DNA]</scope>
</reference>
<dbReference type="Gene3D" id="1.10.10.10">
    <property type="entry name" value="Winged helix-like DNA-binding domain superfamily/Winged helix DNA-binding domain"/>
    <property type="match status" value="1"/>
</dbReference>
<evidence type="ECO:0000313" key="3">
    <source>
        <dbReference type="Proteomes" id="UP000176598"/>
    </source>
</evidence>
<dbReference type="InterPro" id="IPR051797">
    <property type="entry name" value="TrmB-like"/>
</dbReference>